<proteinExistence type="predicted"/>
<dbReference type="InterPro" id="IPR017850">
    <property type="entry name" value="Alkaline_phosphatase_core_sf"/>
</dbReference>
<dbReference type="RefSeq" id="WP_334314975.1">
    <property type="nucleotide sequence ID" value="NZ_CP065938.1"/>
</dbReference>
<dbReference type="PANTHER" id="PTHR47371">
    <property type="entry name" value="LIPOTEICHOIC ACID SYNTHASE"/>
    <property type="match status" value="1"/>
</dbReference>
<protein>
    <submittedName>
        <fullName evidence="8">Sulfatase-like hydrolase/transferase</fullName>
    </submittedName>
</protein>
<keyword evidence="2" id="KW-1003">Cell membrane</keyword>
<accession>A0ABY5Y004</accession>
<keyword evidence="5 6" id="KW-0472">Membrane</keyword>
<keyword evidence="4 6" id="KW-1133">Transmembrane helix</keyword>
<evidence type="ECO:0000313" key="9">
    <source>
        <dbReference type="Proteomes" id="UP001058120"/>
    </source>
</evidence>
<feature type="transmembrane region" description="Helical" evidence="6">
    <location>
        <begin position="102"/>
        <end position="120"/>
    </location>
</feature>
<evidence type="ECO:0000256" key="4">
    <source>
        <dbReference type="ARBA" id="ARBA00022989"/>
    </source>
</evidence>
<reference evidence="8" key="1">
    <citation type="submission" date="2020-12" db="EMBL/GenBank/DDBJ databases">
        <title>Taurinivorans muris gen. nov., sp. nov., fundamental and realized metabolic niche of a ubiquitous sulfidogenic bacterium in the murine intestine.</title>
        <authorList>
            <person name="Ye H."/>
            <person name="Hanson B.T."/>
            <person name="Loy A."/>
        </authorList>
    </citation>
    <scope>NUCLEOTIDE SEQUENCE</scope>
    <source>
        <strain evidence="8">LT0009</strain>
    </source>
</reference>
<keyword evidence="9" id="KW-1185">Reference proteome</keyword>
<dbReference type="PANTHER" id="PTHR47371:SF3">
    <property type="entry name" value="PHOSPHOGLYCEROL TRANSFERASE I"/>
    <property type="match status" value="1"/>
</dbReference>
<organism evidence="8 9">
    <name type="scientific">Taurinivorans muris</name>
    <dbReference type="NCBI Taxonomy" id="2787751"/>
    <lineage>
        <taxon>Bacteria</taxon>
        <taxon>Pseudomonadati</taxon>
        <taxon>Thermodesulfobacteriota</taxon>
        <taxon>Desulfovibrionia</taxon>
        <taxon>Desulfovibrionales</taxon>
        <taxon>Desulfovibrionaceae</taxon>
        <taxon>Taurinivorans</taxon>
    </lineage>
</organism>
<feature type="domain" description="Sulfatase N-terminal" evidence="7">
    <location>
        <begin position="162"/>
        <end position="438"/>
    </location>
</feature>
<sequence>MAKHSTKLMLFFSGTAVIFLSGLCCWFTRTFGKVHITQILWHIEKAGTIKGFDEIVIIDLIKWLCICSALCVCWFSAVYGSAVFSRLCGRKAVNRTSAKADAFLWACVLLAGLFLGYDTFNTFSLYDLVKMKSIRYSEENDFILNNYQVPKRADVVFEKKNNLVIILMESFGTKLCVSEKEKTAYIPKLQSLYPKYQHHEALVSCHATTYTIGALTAWFFGVPLKLPLGIKKNTYGEDSFLPNARSVFDIMAENAYACYLFMGSTAEFAGTDSLFRRGNFTVYDKNYYSQSNKIDENNRSVWGVYDFFLYDELYEKYLELRENEEPFVLFLQTIDTHFPGYCPKDKEKYGDIRDSWVQADRLLYDFMKKMERFLETDNVNILIFGDHLPMGEFSAVNARGTLFNLFAGRAMPEIPKSKLTQPVNPMDIAPTILQAAGAKWNNDRFGLGVSIFSEEESFSQKEGKENLDEKLLYYSKFYDSFF</sequence>
<dbReference type="Pfam" id="PF00884">
    <property type="entry name" value="Sulfatase"/>
    <property type="match status" value="1"/>
</dbReference>
<gene>
    <name evidence="8" type="ORF">JBF11_08055</name>
</gene>
<comment type="subcellular location">
    <subcellularLocation>
        <location evidence="1">Cell membrane</location>
        <topology evidence="1">Multi-pass membrane protein</topology>
    </subcellularLocation>
</comment>
<dbReference type="EMBL" id="CP065938">
    <property type="protein sequence ID" value="UWX05396.1"/>
    <property type="molecule type" value="Genomic_DNA"/>
</dbReference>
<dbReference type="Gene3D" id="3.40.720.10">
    <property type="entry name" value="Alkaline Phosphatase, subunit A"/>
    <property type="match status" value="1"/>
</dbReference>
<feature type="transmembrane region" description="Helical" evidence="6">
    <location>
        <begin position="60"/>
        <end position="82"/>
    </location>
</feature>
<dbReference type="SUPFAM" id="SSF53649">
    <property type="entry name" value="Alkaline phosphatase-like"/>
    <property type="match status" value="1"/>
</dbReference>
<evidence type="ECO:0000259" key="7">
    <source>
        <dbReference type="Pfam" id="PF00884"/>
    </source>
</evidence>
<evidence type="ECO:0000256" key="1">
    <source>
        <dbReference type="ARBA" id="ARBA00004651"/>
    </source>
</evidence>
<evidence type="ECO:0000313" key="8">
    <source>
        <dbReference type="EMBL" id="UWX05396.1"/>
    </source>
</evidence>
<evidence type="ECO:0000256" key="2">
    <source>
        <dbReference type="ARBA" id="ARBA00022475"/>
    </source>
</evidence>
<dbReference type="Proteomes" id="UP001058120">
    <property type="component" value="Chromosome"/>
</dbReference>
<evidence type="ECO:0000256" key="3">
    <source>
        <dbReference type="ARBA" id="ARBA00022692"/>
    </source>
</evidence>
<name>A0ABY5Y004_9BACT</name>
<dbReference type="InterPro" id="IPR000917">
    <property type="entry name" value="Sulfatase_N"/>
</dbReference>
<dbReference type="InterPro" id="IPR050448">
    <property type="entry name" value="OpgB/LTA_synthase_biosynth"/>
</dbReference>
<evidence type="ECO:0000256" key="6">
    <source>
        <dbReference type="SAM" id="Phobius"/>
    </source>
</evidence>
<evidence type="ECO:0000256" key="5">
    <source>
        <dbReference type="ARBA" id="ARBA00023136"/>
    </source>
</evidence>
<keyword evidence="3 6" id="KW-0812">Transmembrane</keyword>